<dbReference type="EMBL" id="CM056811">
    <property type="protein sequence ID" value="KAJ8637057.1"/>
    <property type="molecule type" value="Genomic_DNA"/>
</dbReference>
<proteinExistence type="predicted"/>
<comment type="caution">
    <text evidence="1">The sequence shown here is derived from an EMBL/GenBank/DDBJ whole genome shotgun (WGS) entry which is preliminary data.</text>
</comment>
<name>A0ACC2LUH6_PERAE</name>
<keyword evidence="2" id="KW-1185">Reference proteome</keyword>
<gene>
    <name evidence="1" type="ORF">MRB53_011324</name>
</gene>
<evidence type="ECO:0000313" key="1">
    <source>
        <dbReference type="EMBL" id="KAJ8637057.1"/>
    </source>
</evidence>
<evidence type="ECO:0000313" key="2">
    <source>
        <dbReference type="Proteomes" id="UP001234297"/>
    </source>
</evidence>
<reference evidence="1 2" key="1">
    <citation type="journal article" date="2022" name="Hortic Res">
        <title>A haplotype resolved chromosomal level avocado genome allows analysis of novel avocado genes.</title>
        <authorList>
            <person name="Nath O."/>
            <person name="Fletcher S.J."/>
            <person name="Hayward A."/>
            <person name="Shaw L.M."/>
            <person name="Masouleh A.K."/>
            <person name="Furtado A."/>
            <person name="Henry R.J."/>
            <person name="Mitter N."/>
        </authorList>
    </citation>
    <scope>NUCLEOTIDE SEQUENCE [LARGE SCALE GENOMIC DNA]</scope>
    <source>
        <strain evidence="2">cv. Hass</strain>
    </source>
</reference>
<accession>A0ACC2LUH6</accession>
<protein>
    <submittedName>
        <fullName evidence="1">Uncharacterized protein</fullName>
    </submittedName>
</protein>
<organism evidence="1 2">
    <name type="scientific">Persea americana</name>
    <name type="common">Avocado</name>
    <dbReference type="NCBI Taxonomy" id="3435"/>
    <lineage>
        <taxon>Eukaryota</taxon>
        <taxon>Viridiplantae</taxon>
        <taxon>Streptophyta</taxon>
        <taxon>Embryophyta</taxon>
        <taxon>Tracheophyta</taxon>
        <taxon>Spermatophyta</taxon>
        <taxon>Magnoliopsida</taxon>
        <taxon>Magnoliidae</taxon>
        <taxon>Laurales</taxon>
        <taxon>Lauraceae</taxon>
        <taxon>Persea</taxon>
    </lineage>
</organism>
<sequence>MTTHFRSLATLTAVILILHFHLSLSICHESSTPTPRGGQVRRLLLHEQTLKNLQGDAKMHDKQTMASFRRIPPSMPNPTQNKSKPRNLGSMA</sequence>
<dbReference type="Proteomes" id="UP001234297">
    <property type="component" value="Chromosome 3"/>
</dbReference>